<keyword evidence="5 10" id="KW-0812">Transmembrane</keyword>
<keyword evidence="7 10" id="KW-1133">Transmembrane helix</keyword>
<dbReference type="GO" id="GO:0000139">
    <property type="term" value="C:Golgi membrane"/>
    <property type="evidence" value="ECO:0007669"/>
    <property type="project" value="UniProtKB-SubCell"/>
</dbReference>
<comment type="subcellular location">
    <subcellularLocation>
        <location evidence="1">Golgi apparatus membrane</location>
        <topology evidence="1">Single-pass type II membrane protein</topology>
    </subcellularLocation>
</comment>
<evidence type="ECO:0000256" key="1">
    <source>
        <dbReference type="ARBA" id="ARBA00004323"/>
    </source>
</evidence>
<comment type="similarity">
    <text evidence="2">Belongs to the glycosyltransferase 31 family.</text>
</comment>
<name>A0A1I7W6V1_HETBA</name>
<dbReference type="AlphaFoldDB" id="A0A1I7W6V1"/>
<dbReference type="GO" id="GO:0016758">
    <property type="term" value="F:hexosyltransferase activity"/>
    <property type="evidence" value="ECO:0007669"/>
    <property type="project" value="InterPro"/>
</dbReference>
<dbReference type="WBParaSite" id="Hba_00340">
    <property type="protein sequence ID" value="Hba_00340"/>
    <property type="gene ID" value="Hba_00340"/>
</dbReference>
<evidence type="ECO:0000256" key="3">
    <source>
        <dbReference type="ARBA" id="ARBA00022676"/>
    </source>
</evidence>
<evidence type="ECO:0000256" key="9">
    <source>
        <dbReference type="ARBA" id="ARBA00023136"/>
    </source>
</evidence>
<proteinExistence type="inferred from homology"/>
<evidence type="ECO:0000256" key="6">
    <source>
        <dbReference type="ARBA" id="ARBA00022968"/>
    </source>
</evidence>
<keyword evidence="9 10" id="KW-0472">Membrane</keyword>
<dbReference type="InterPro" id="IPR002659">
    <property type="entry name" value="Glyco_trans_31"/>
</dbReference>
<organism evidence="11 12">
    <name type="scientific">Heterorhabditis bacteriophora</name>
    <name type="common">Entomopathogenic nematode worm</name>
    <dbReference type="NCBI Taxonomy" id="37862"/>
    <lineage>
        <taxon>Eukaryota</taxon>
        <taxon>Metazoa</taxon>
        <taxon>Ecdysozoa</taxon>
        <taxon>Nematoda</taxon>
        <taxon>Chromadorea</taxon>
        <taxon>Rhabditida</taxon>
        <taxon>Rhabditina</taxon>
        <taxon>Rhabditomorpha</taxon>
        <taxon>Strongyloidea</taxon>
        <taxon>Heterorhabditidae</taxon>
        <taxon>Heterorhabditis</taxon>
    </lineage>
</organism>
<evidence type="ECO:0000256" key="7">
    <source>
        <dbReference type="ARBA" id="ARBA00022989"/>
    </source>
</evidence>
<feature type="transmembrane region" description="Helical" evidence="10">
    <location>
        <begin position="5"/>
        <end position="23"/>
    </location>
</feature>
<keyword evidence="4" id="KW-0808">Transferase</keyword>
<dbReference type="Proteomes" id="UP000095283">
    <property type="component" value="Unplaced"/>
</dbReference>
<evidence type="ECO:0000313" key="12">
    <source>
        <dbReference type="WBParaSite" id="Hba_00340"/>
    </source>
</evidence>
<keyword evidence="11" id="KW-1185">Reference proteome</keyword>
<evidence type="ECO:0000256" key="2">
    <source>
        <dbReference type="ARBA" id="ARBA00008661"/>
    </source>
</evidence>
<keyword evidence="6" id="KW-0735">Signal-anchor</keyword>
<accession>A0A1I7W6V1</accession>
<evidence type="ECO:0000313" key="11">
    <source>
        <dbReference type="Proteomes" id="UP000095283"/>
    </source>
</evidence>
<reference evidence="12" key="1">
    <citation type="submission" date="2016-11" db="UniProtKB">
        <authorList>
            <consortium name="WormBaseParasite"/>
        </authorList>
    </citation>
    <scope>IDENTIFICATION</scope>
</reference>
<protein>
    <submittedName>
        <fullName evidence="12">Hexosyltransferase</fullName>
    </submittedName>
</protein>
<evidence type="ECO:0000256" key="10">
    <source>
        <dbReference type="SAM" id="Phobius"/>
    </source>
</evidence>
<evidence type="ECO:0000256" key="8">
    <source>
        <dbReference type="ARBA" id="ARBA00023034"/>
    </source>
</evidence>
<keyword evidence="3" id="KW-0328">Glycosyltransferase</keyword>
<evidence type="ECO:0000256" key="5">
    <source>
        <dbReference type="ARBA" id="ARBA00022692"/>
    </source>
</evidence>
<keyword evidence="8" id="KW-0333">Golgi apparatus</keyword>
<evidence type="ECO:0000256" key="4">
    <source>
        <dbReference type="ARBA" id="ARBA00022679"/>
    </source>
</evidence>
<sequence>MCGRWLFKISVVCIVVLCVWYSLTHNIRSVTTSCENLPPNNFIHPPGEFSSLGPYPIIKKKIQEKKIKVAQSWIRLVASCKQPPKLVIKIDDDVAIDKLGVEYLIQRYLSRNEYSLNDLGTYCQGMAYLFSGDQINTMSENIDKIQFLWMDDWYVTRGLLNGTNTTIFNIGEHYFATNSESELKVALDRRKKNNTYRSIFGHFRPAESITAPKS</sequence>
<dbReference type="Pfam" id="PF01762">
    <property type="entry name" value="Galactosyl_T"/>
    <property type="match status" value="1"/>
</dbReference>